<dbReference type="PANTHER" id="PTHR10851:SF0">
    <property type="entry name" value="PYRIDOXINE-5'-PHOSPHATE OXIDASE"/>
    <property type="match status" value="1"/>
</dbReference>
<proteinExistence type="inferred from homology"/>
<name>A0A1H9K7Z7_9ACTN</name>
<evidence type="ECO:0000313" key="8">
    <source>
        <dbReference type="EMBL" id="SEQ95192.1"/>
    </source>
</evidence>
<gene>
    <name evidence="8" type="ORF">SAMN05216481_12150</name>
</gene>
<protein>
    <submittedName>
        <fullName evidence="8">Pyridoxamine 5'-phosphate oxidase</fullName>
    </submittedName>
</protein>
<dbReference type="InterPro" id="IPR012349">
    <property type="entry name" value="Split_barrel_FMN-bd"/>
</dbReference>
<dbReference type="SUPFAM" id="SSF50475">
    <property type="entry name" value="FMN-binding split barrel"/>
    <property type="match status" value="1"/>
</dbReference>
<dbReference type="InterPro" id="IPR000659">
    <property type="entry name" value="Pyridox_Oxase"/>
</dbReference>
<feature type="binding site" evidence="5">
    <location>
        <position position="94"/>
    </location>
    <ligand>
        <name>FMN</name>
        <dbReference type="ChEBI" id="CHEBI:58210"/>
    </ligand>
</feature>
<dbReference type="STRING" id="403935.SAMN05216481_12150"/>
<comment type="cofactor">
    <cofactor evidence="5">
        <name>FMN</name>
        <dbReference type="ChEBI" id="CHEBI:58210"/>
    </cofactor>
    <text evidence="5">Binds 1 FMN per subunit.</text>
</comment>
<dbReference type="InterPro" id="IPR019576">
    <property type="entry name" value="Pyridoxamine_oxidase_dimer_C"/>
</dbReference>
<feature type="binding site" evidence="5">
    <location>
        <position position="206"/>
    </location>
    <ligand>
        <name>FMN</name>
        <dbReference type="ChEBI" id="CHEBI:58210"/>
    </ligand>
</feature>
<feature type="binding site" evidence="5">
    <location>
        <position position="196"/>
    </location>
    <ligand>
        <name>FMN</name>
        <dbReference type="ChEBI" id="CHEBI:58210"/>
    </ligand>
</feature>
<evidence type="ECO:0000256" key="5">
    <source>
        <dbReference type="PIRSR" id="PIRSR000190-2"/>
    </source>
</evidence>
<dbReference type="NCBIfam" id="NF004231">
    <property type="entry name" value="PRK05679.1"/>
    <property type="match status" value="1"/>
</dbReference>
<evidence type="ECO:0000256" key="4">
    <source>
        <dbReference type="ARBA" id="ARBA00023002"/>
    </source>
</evidence>
<dbReference type="Proteomes" id="UP000199055">
    <property type="component" value="Unassembled WGS sequence"/>
</dbReference>
<evidence type="ECO:0000256" key="2">
    <source>
        <dbReference type="ARBA" id="ARBA00022630"/>
    </source>
</evidence>
<keyword evidence="3 5" id="KW-0288">FMN</keyword>
<accession>A0A1H9K7Z7</accession>
<sequence>MRVERIREGNPVQEGTEKRRDRLMREGMGDADAVGDPLVRFRDWHREWARTRPYDAAAAVLATADAEGRPTARFVDLARTDHGFVFFTGHRSRKALDLAVNPWAQLCFGWLDLGRQVRAAGPVERLDPLACDDHYTRLPRPVQLLAWATDQQAVVSGSGAVRDAVASAAERFAGQEVPRPEEWGGFRLVPESVEFWQDRADHVPDRLRYQLTDSGWSRQWIAP</sequence>
<evidence type="ECO:0000256" key="3">
    <source>
        <dbReference type="ARBA" id="ARBA00022643"/>
    </source>
</evidence>
<keyword evidence="4" id="KW-0560">Oxidoreductase</keyword>
<dbReference type="Pfam" id="PF10590">
    <property type="entry name" value="PNP_phzG_C"/>
    <property type="match status" value="1"/>
</dbReference>
<dbReference type="GO" id="GO:0008615">
    <property type="term" value="P:pyridoxine biosynthetic process"/>
    <property type="evidence" value="ECO:0007669"/>
    <property type="project" value="InterPro"/>
</dbReference>
<dbReference type="AlphaFoldDB" id="A0A1H9K7Z7"/>
<keyword evidence="9" id="KW-1185">Reference proteome</keyword>
<feature type="domain" description="Pyridoxamine 5'-phosphate oxidase N-terminal" evidence="6">
    <location>
        <begin position="57"/>
        <end position="164"/>
    </location>
</feature>
<feature type="binding site" evidence="5">
    <location>
        <position position="116"/>
    </location>
    <ligand>
        <name>FMN</name>
        <dbReference type="ChEBI" id="CHEBI:58210"/>
    </ligand>
</feature>
<evidence type="ECO:0000256" key="1">
    <source>
        <dbReference type="ARBA" id="ARBA00007301"/>
    </source>
</evidence>
<reference evidence="8 9" key="1">
    <citation type="submission" date="2016-10" db="EMBL/GenBank/DDBJ databases">
        <authorList>
            <person name="de Groot N.N."/>
        </authorList>
    </citation>
    <scope>NUCLEOTIDE SEQUENCE [LARGE SCALE GENOMIC DNA]</scope>
    <source>
        <strain evidence="8 9">CGMCC 4.3519</strain>
    </source>
</reference>
<dbReference type="GO" id="GO:0010181">
    <property type="term" value="F:FMN binding"/>
    <property type="evidence" value="ECO:0007669"/>
    <property type="project" value="InterPro"/>
</dbReference>
<feature type="binding site" evidence="5">
    <location>
        <position position="93"/>
    </location>
    <ligand>
        <name>FMN</name>
        <dbReference type="ChEBI" id="CHEBI:58210"/>
    </ligand>
</feature>
<organism evidence="8 9">
    <name type="scientific">Streptomyces radiopugnans</name>
    <dbReference type="NCBI Taxonomy" id="403935"/>
    <lineage>
        <taxon>Bacteria</taxon>
        <taxon>Bacillati</taxon>
        <taxon>Actinomycetota</taxon>
        <taxon>Actinomycetes</taxon>
        <taxon>Kitasatosporales</taxon>
        <taxon>Streptomycetaceae</taxon>
        <taxon>Streptomyces</taxon>
    </lineage>
</organism>
<dbReference type="EMBL" id="FOET01000021">
    <property type="protein sequence ID" value="SEQ95192.1"/>
    <property type="molecule type" value="Genomic_DNA"/>
</dbReference>
<dbReference type="InterPro" id="IPR011576">
    <property type="entry name" value="Pyridox_Oxase_N"/>
</dbReference>
<dbReference type="GO" id="GO:0004733">
    <property type="term" value="F:pyridoxamine phosphate oxidase activity"/>
    <property type="evidence" value="ECO:0007669"/>
    <property type="project" value="InterPro"/>
</dbReference>
<evidence type="ECO:0000259" key="7">
    <source>
        <dbReference type="Pfam" id="PF10590"/>
    </source>
</evidence>
<dbReference type="PANTHER" id="PTHR10851">
    <property type="entry name" value="PYRIDOXINE-5-PHOSPHATE OXIDASE"/>
    <property type="match status" value="1"/>
</dbReference>
<dbReference type="Pfam" id="PF01243">
    <property type="entry name" value="PNPOx_N"/>
    <property type="match status" value="1"/>
</dbReference>
<keyword evidence="2" id="KW-0285">Flavoprotein</keyword>
<dbReference type="PIRSF" id="PIRSF000190">
    <property type="entry name" value="Pyd_amn-ph_oxd"/>
    <property type="match status" value="1"/>
</dbReference>
<dbReference type="Gene3D" id="2.30.110.10">
    <property type="entry name" value="Electron Transport, Fmn-binding Protein, Chain A"/>
    <property type="match status" value="1"/>
</dbReference>
<evidence type="ECO:0000313" key="9">
    <source>
        <dbReference type="Proteomes" id="UP000199055"/>
    </source>
</evidence>
<feature type="domain" description="Pyridoxine 5'-phosphate oxidase dimerisation C-terminal" evidence="7">
    <location>
        <begin position="183"/>
        <end position="223"/>
    </location>
</feature>
<feature type="binding site" evidence="5">
    <location>
        <begin position="87"/>
        <end position="88"/>
    </location>
    <ligand>
        <name>FMN</name>
        <dbReference type="ChEBI" id="CHEBI:58210"/>
    </ligand>
</feature>
<comment type="similarity">
    <text evidence="1">Belongs to the pyridoxamine 5'-phosphate oxidase family.</text>
</comment>
<evidence type="ECO:0000259" key="6">
    <source>
        <dbReference type="Pfam" id="PF01243"/>
    </source>
</evidence>